<dbReference type="PANTHER" id="PTHR33099">
    <property type="entry name" value="FE2OG DIOXYGENASE DOMAIN-CONTAINING PROTEIN"/>
    <property type="match status" value="1"/>
</dbReference>
<dbReference type="Gene3D" id="2.60.120.620">
    <property type="entry name" value="q2cbj1_9rhob like domain"/>
    <property type="match status" value="1"/>
</dbReference>
<sequence length="138" mass="15121">MTFKVTSTHSVRKCWQLDLDKFVLLNGDWAKHLTTSRSGSVLESVRASLADTCPYIIAQPYKLLVHEKGSFFKAHTDTQRTPGMYGTLLVHLPSAHSGGEFVVSVAQPGSMDMDCCETQTAAPRPGACLPQRNFQAHG</sequence>
<organism evidence="1 2">
    <name type="scientific">[Myrmecia] bisecta</name>
    <dbReference type="NCBI Taxonomy" id="41462"/>
    <lineage>
        <taxon>Eukaryota</taxon>
        <taxon>Viridiplantae</taxon>
        <taxon>Chlorophyta</taxon>
        <taxon>core chlorophytes</taxon>
        <taxon>Trebouxiophyceae</taxon>
        <taxon>Trebouxiales</taxon>
        <taxon>Trebouxiaceae</taxon>
        <taxon>Myrmecia</taxon>
    </lineage>
</organism>
<comment type="caution">
    <text evidence="1">The sequence shown here is derived from an EMBL/GenBank/DDBJ whole genome shotgun (WGS) entry which is preliminary data.</text>
</comment>
<gene>
    <name evidence="1" type="ORF">WJX72_001996</name>
</gene>
<proteinExistence type="predicted"/>
<name>A0AAW1Q3H8_9CHLO</name>
<dbReference type="AlphaFoldDB" id="A0AAW1Q3H8"/>
<evidence type="ECO:0000313" key="2">
    <source>
        <dbReference type="Proteomes" id="UP001489004"/>
    </source>
</evidence>
<dbReference type="PANTHER" id="PTHR33099:SF7">
    <property type="entry name" value="MYND-TYPE DOMAIN-CONTAINING PROTEIN"/>
    <property type="match status" value="1"/>
</dbReference>
<keyword evidence="2" id="KW-1185">Reference proteome</keyword>
<evidence type="ECO:0008006" key="3">
    <source>
        <dbReference type="Google" id="ProtNLM"/>
    </source>
</evidence>
<dbReference type="Proteomes" id="UP001489004">
    <property type="component" value="Unassembled WGS sequence"/>
</dbReference>
<dbReference type="EMBL" id="JALJOR010000006">
    <property type="protein sequence ID" value="KAK9815341.1"/>
    <property type="molecule type" value="Genomic_DNA"/>
</dbReference>
<accession>A0AAW1Q3H8</accession>
<reference evidence="1 2" key="1">
    <citation type="journal article" date="2024" name="Nat. Commun.">
        <title>Phylogenomics reveals the evolutionary origins of lichenization in chlorophyte algae.</title>
        <authorList>
            <person name="Puginier C."/>
            <person name="Libourel C."/>
            <person name="Otte J."/>
            <person name="Skaloud P."/>
            <person name="Haon M."/>
            <person name="Grisel S."/>
            <person name="Petersen M."/>
            <person name="Berrin J.G."/>
            <person name="Delaux P.M."/>
            <person name="Dal Grande F."/>
            <person name="Keller J."/>
        </authorList>
    </citation>
    <scope>NUCLEOTIDE SEQUENCE [LARGE SCALE GENOMIC DNA]</scope>
    <source>
        <strain evidence="1 2">SAG 2043</strain>
    </source>
</reference>
<protein>
    <recommendedName>
        <fullName evidence="3">Prolyl 4-hydroxylase alpha subunit Fe(2+) 2OG dioxygenase domain-containing protein</fullName>
    </recommendedName>
</protein>
<evidence type="ECO:0000313" key="1">
    <source>
        <dbReference type="EMBL" id="KAK9815341.1"/>
    </source>
</evidence>